<evidence type="ECO:0000256" key="5">
    <source>
        <dbReference type="ARBA" id="ARBA00022840"/>
    </source>
</evidence>
<proteinExistence type="inferred from homology"/>
<evidence type="ECO:0000259" key="8">
    <source>
        <dbReference type="PROSITE" id="PS51278"/>
    </source>
</evidence>
<dbReference type="EC" id="6.3.5.4" evidence="3"/>
<dbReference type="PANTHER" id="PTHR43284">
    <property type="entry name" value="ASPARAGINE SYNTHETASE (GLUTAMINE-HYDROLYZING)"/>
    <property type="match status" value="1"/>
</dbReference>
<dbReference type="SUPFAM" id="SSF56235">
    <property type="entry name" value="N-terminal nucleophile aminohydrolases (Ntn hydrolases)"/>
    <property type="match status" value="1"/>
</dbReference>
<evidence type="ECO:0000313" key="9">
    <source>
        <dbReference type="EMBL" id="PLX20029.1"/>
    </source>
</evidence>
<dbReference type="EMBL" id="PKTG01000010">
    <property type="protein sequence ID" value="PLX20029.1"/>
    <property type="molecule type" value="Genomic_DNA"/>
</dbReference>
<dbReference type="Gene3D" id="3.60.20.10">
    <property type="entry name" value="Glutamine Phosphoribosylpyrophosphate, subunit 1, domain 1"/>
    <property type="match status" value="1"/>
</dbReference>
<comment type="similarity">
    <text evidence="2">Belongs to the asparagine synthetase family.</text>
</comment>
<dbReference type="GO" id="GO:0005524">
    <property type="term" value="F:ATP binding"/>
    <property type="evidence" value="ECO:0007669"/>
    <property type="project" value="UniProtKB-KW"/>
</dbReference>
<evidence type="ECO:0000256" key="6">
    <source>
        <dbReference type="ARBA" id="ARBA00022962"/>
    </source>
</evidence>
<dbReference type="GO" id="GO:0005829">
    <property type="term" value="C:cytosol"/>
    <property type="evidence" value="ECO:0007669"/>
    <property type="project" value="TreeGrafter"/>
</dbReference>
<evidence type="ECO:0000256" key="7">
    <source>
        <dbReference type="ARBA" id="ARBA00048741"/>
    </source>
</evidence>
<dbReference type="GO" id="GO:0006529">
    <property type="term" value="P:asparagine biosynthetic process"/>
    <property type="evidence" value="ECO:0007669"/>
    <property type="project" value="InterPro"/>
</dbReference>
<evidence type="ECO:0000313" key="10">
    <source>
        <dbReference type="Proteomes" id="UP000234857"/>
    </source>
</evidence>
<dbReference type="PANTHER" id="PTHR43284:SF1">
    <property type="entry name" value="ASPARAGINE SYNTHETASE"/>
    <property type="match status" value="1"/>
</dbReference>
<keyword evidence="6" id="KW-0315">Glutamine amidotransferase</keyword>
<reference evidence="9 10" key="1">
    <citation type="submission" date="2017-11" db="EMBL/GenBank/DDBJ databases">
        <title>Genome-resolved metagenomics identifies genetic mobility, metabolic interactions, and unexpected diversity in perchlorate-reducing communities.</title>
        <authorList>
            <person name="Barnum T.P."/>
            <person name="Figueroa I.A."/>
            <person name="Carlstrom C.I."/>
            <person name="Lucas L.N."/>
            <person name="Engelbrektson A.L."/>
            <person name="Coates J.D."/>
        </authorList>
    </citation>
    <scope>NUCLEOTIDE SEQUENCE [LARGE SCALE GENOMIC DNA]</scope>
    <source>
        <strain evidence="9">BM706</strain>
    </source>
</reference>
<dbReference type="PROSITE" id="PS51278">
    <property type="entry name" value="GATASE_TYPE_2"/>
    <property type="match status" value="1"/>
</dbReference>
<comment type="caution">
    <text evidence="9">The sequence shown here is derived from an EMBL/GenBank/DDBJ whole genome shotgun (WGS) entry which is preliminary data.</text>
</comment>
<dbReference type="InterPro" id="IPR001962">
    <property type="entry name" value="Asn_synthase"/>
</dbReference>
<dbReference type="InterPro" id="IPR006426">
    <property type="entry name" value="Asn_synth_AEB"/>
</dbReference>
<dbReference type="Pfam" id="PF13537">
    <property type="entry name" value="GATase_7"/>
    <property type="match status" value="1"/>
</dbReference>
<evidence type="ECO:0000256" key="3">
    <source>
        <dbReference type="ARBA" id="ARBA00012737"/>
    </source>
</evidence>
<dbReference type="InterPro" id="IPR017932">
    <property type="entry name" value="GATase_2_dom"/>
</dbReference>
<sequence>MCGFSGKIFKNPIENREISDLERLSTELDRKLFHRGPDEGGSLITKNALFHHRRLSIIDLNHGKQPFFDENKKRILVYNGELYNYRELKRGLSIEGESFLTDSDTEVVFRMLCKYGKDAVERFYGMFSFVFYDMEKKKIIAARDKTGEKPLYFSVDENSFIFSSELKALKILKKVKIDPFSIVSYFNYQYIPAPFTAYKDVYMLEPGNLLTIDIDKWIVNREEYFDVMEVEKVNVSFKDAKTRFEELMRESIRTRLISDVPVGAFLSGGIDSSLIVKYIKETGHKELHTFSIGFKEKKYDETPYSDMVSKKYGTIHHSFYFELQDILENIDIISTFDEPFADSSAMPMFFLAKNTSEYLKVALSGDGSD</sequence>
<gene>
    <name evidence="9" type="primary">asnB</name>
    <name evidence="9" type="ORF">C0601_00285</name>
</gene>
<dbReference type="InterPro" id="IPR033738">
    <property type="entry name" value="AsnB_N"/>
</dbReference>
<dbReference type="Pfam" id="PF00733">
    <property type="entry name" value="Asn_synthase"/>
    <property type="match status" value="1"/>
</dbReference>
<dbReference type="NCBIfam" id="TIGR01536">
    <property type="entry name" value="asn_synth_AEB"/>
    <property type="match status" value="1"/>
</dbReference>
<feature type="domain" description="Glutamine amidotransferase type-2" evidence="8">
    <location>
        <begin position="2"/>
        <end position="215"/>
    </location>
</feature>
<dbReference type="AlphaFoldDB" id="A0A2N5ZMW5"/>
<evidence type="ECO:0000256" key="4">
    <source>
        <dbReference type="ARBA" id="ARBA00022741"/>
    </source>
</evidence>
<evidence type="ECO:0000256" key="1">
    <source>
        <dbReference type="ARBA" id="ARBA00005187"/>
    </source>
</evidence>
<comment type="catalytic activity">
    <reaction evidence="7">
        <text>L-aspartate + L-glutamine + ATP + H2O = L-asparagine + L-glutamate + AMP + diphosphate + H(+)</text>
        <dbReference type="Rhea" id="RHEA:12228"/>
        <dbReference type="ChEBI" id="CHEBI:15377"/>
        <dbReference type="ChEBI" id="CHEBI:15378"/>
        <dbReference type="ChEBI" id="CHEBI:29985"/>
        <dbReference type="ChEBI" id="CHEBI:29991"/>
        <dbReference type="ChEBI" id="CHEBI:30616"/>
        <dbReference type="ChEBI" id="CHEBI:33019"/>
        <dbReference type="ChEBI" id="CHEBI:58048"/>
        <dbReference type="ChEBI" id="CHEBI:58359"/>
        <dbReference type="ChEBI" id="CHEBI:456215"/>
        <dbReference type="EC" id="6.3.5.4"/>
    </reaction>
</comment>
<dbReference type="GO" id="GO:0004066">
    <property type="term" value="F:asparagine synthase (glutamine-hydrolyzing) activity"/>
    <property type="evidence" value="ECO:0007669"/>
    <property type="project" value="UniProtKB-EC"/>
</dbReference>
<dbReference type="CDD" id="cd00712">
    <property type="entry name" value="AsnB"/>
    <property type="match status" value="1"/>
</dbReference>
<keyword evidence="5" id="KW-0067">ATP-binding</keyword>
<comment type="pathway">
    <text evidence="1">Amino-acid biosynthesis; L-asparagine biosynthesis; L-asparagine from L-aspartate (L-Gln route): step 1/1.</text>
</comment>
<dbReference type="InterPro" id="IPR014729">
    <property type="entry name" value="Rossmann-like_a/b/a_fold"/>
</dbReference>
<keyword evidence="4" id="KW-0547">Nucleotide-binding</keyword>
<name>A0A2N5ZMW5_MUIH1</name>
<dbReference type="CDD" id="cd01991">
    <property type="entry name" value="Asn_synthase_B_C"/>
    <property type="match status" value="1"/>
</dbReference>
<dbReference type="InterPro" id="IPR051786">
    <property type="entry name" value="ASN_synthetase/amidase"/>
</dbReference>
<accession>A0A2N5ZMW5</accession>
<organism evidence="9 10">
    <name type="scientific">Muiribacterium halophilum</name>
    <dbReference type="NCBI Taxonomy" id="2053465"/>
    <lineage>
        <taxon>Bacteria</taxon>
        <taxon>Candidatus Muiribacteriota</taxon>
        <taxon>Candidatus Muiribacteriia</taxon>
        <taxon>Candidatus Muiribacteriales</taxon>
        <taxon>Candidatus Muiribacteriaceae</taxon>
        <taxon>Candidatus Muiribacterium</taxon>
    </lineage>
</organism>
<dbReference type="Gene3D" id="3.40.50.620">
    <property type="entry name" value="HUPs"/>
    <property type="match status" value="1"/>
</dbReference>
<dbReference type="InterPro" id="IPR029055">
    <property type="entry name" value="Ntn_hydrolases_N"/>
</dbReference>
<protein>
    <recommendedName>
        <fullName evidence="3">asparagine synthase (glutamine-hydrolyzing)</fullName>
        <ecNumber evidence="3">6.3.5.4</ecNumber>
    </recommendedName>
</protein>
<dbReference type="Proteomes" id="UP000234857">
    <property type="component" value="Unassembled WGS sequence"/>
</dbReference>
<dbReference type="SUPFAM" id="SSF52402">
    <property type="entry name" value="Adenine nucleotide alpha hydrolases-like"/>
    <property type="match status" value="1"/>
</dbReference>
<evidence type="ECO:0000256" key="2">
    <source>
        <dbReference type="ARBA" id="ARBA00005752"/>
    </source>
</evidence>